<dbReference type="AlphaFoldDB" id="A0A426YCL1"/>
<evidence type="ECO:0000313" key="1">
    <source>
        <dbReference type="EMBL" id="RRT49447.1"/>
    </source>
</evidence>
<name>A0A426YCL1_ENSVE</name>
<proteinExistence type="predicted"/>
<protein>
    <submittedName>
        <fullName evidence="1">Uncharacterized protein</fullName>
    </submittedName>
</protein>
<comment type="caution">
    <text evidence="1">The sequence shown here is derived from an EMBL/GenBank/DDBJ whole genome shotgun (WGS) entry which is preliminary data.</text>
</comment>
<accession>A0A426YCL1</accession>
<dbReference type="Proteomes" id="UP000287651">
    <property type="component" value="Unassembled WGS sequence"/>
</dbReference>
<sequence>MGGCRPCGLAVARRACRRRPLRASLGRGWLALHGAWPWLAAPPRCLRCETQQKWRSYITVFQIRMEKMNEVKRPLL</sequence>
<reference evidence="1 2" key="1">
    <citation type="journal article" date="2014" name="Agronomy (Basel)">
        <title>A Draft Genome Sequence for Ensete ventricosum, the Drought-Tolerant Tree Against Hunger.</title>
        <authorList>
            <person name="Harrison J."/>
            <person name="Moore K.A."/>
            <person name="Paszkiewicz K."/>
            <person name="Jones T."/>
            <person name="Grant M."/>
            <person name="Ambacheew D."/>
            <person name="Muzemil S."/>
            <person name="Studholme D.J."/>
        </authorList>
    </citation>
    <scope>NUCLEOTIDE SEQUENCE [LARGE SCALE GENOMIC DNA]</scope>
</reference>
<dbReference type="EMBL" id="AMZH03013344">
    <property type="protein sequence ID" value="RRT49447.1"/>
    <property type="molecule type" value="Genomic_DNA"/>
</dbReference>
<evidence type="ECO:0000313" key="2">
    <source>
        <dbReference type="Proteomes" id="UP000287651"/>
    </source>
</evidence>
<organism evidence="1 2">
    <name type="scientific">Ensete ventricosum</name>
    <name type="common">Abyssinian banana</name>
    <name type="synonym">Musa ensete</name>
    <dbReference type="NCBI Taxonomy" id="4639"/>
    <lineage>
        <taxon>Eukaryota</taxon>
        <taxon>Viridiplantae</taxon>
        <taxon>Streptophyta</taxon>
        <taxon>Embryophyta</taxon>
        <taxon>Tracheophyta</taxon>
        <taxon>Spermatophyta</taxon>
        <taxon>Magnoliopsida</taxon>
        <taxon>Liliopsida</taxon>
        <taxon>Zingiberales</taxon>
        <taxon>Musaceae</taxon>
        <taxon>Ensete</taxon>
    </lineage>
</organism>
<gene>
    <name evidence="1" type="ORF">B296_00035622</name>
</gene>